<reference evidence="1 2" key="1">
    <citation type="submission" date="2016-07" db="EMBL/GenBank/DDBJ databases">
        <title>Pervasive Adenine N6-methylation of Active Genes in Fungi.</title>
        <authorList>
            <consortium name="DOE Joint Genome Institute"/>
            <person name="Mondo S.J."/>
            <person name="Dannebaum R.O."/>
            <person name="Kuo R.C."/>
            <person name="Labutti K."/>
            <person name="Haridas S."/>
            <person name="Kuo A."/>
            <person name="Salamov A."/>
            <person name="Ahrendt S.R."/>
            <person name="Lipzen A."/>
            <person name="Sullivan W."/>
            <person name="Andreopoulos W.B."/>
            <person name="Clum A."/>
            <person name="Lindquist E."/>
            <person name="Daum C."/>
            <person name="Ramamoorthy G.K."/>
            <person name="Gryganskyi A."/>
            <person name="Culley D."/>
            <person name="Magnuson J.K."/>
            <person name="James T.Y."/>
            <person name="O'Malley M.A."/>
            <person name="Stajich J.E."/>
            <person name="Spatafora J.W."/>
            <person name="Visel A."/>
            <person name="Grigoriev I.V."/>
        </authorList>
    </citation>
    <scope>NUCLEOTIDE SEQUENCE [LARGE SCALE GENOMIC DNA]</scope>
    <source>
        <strain evidence="1 2">JEL800</strain>
    </source>
</reference>
<sequence length="108" mass="11907">MESESASTPVTPNKLIPLLLFGLRDPNSNLHIFARDIDAFRLLLKAISLLNFGVWIEHSVQPKDIKYASWKGNGFAKGMICFPERSIPGATSQRGWVTAGVPCEHDAV</sequence>
<dbReference type="EMBL" id="MCGO01000051">
    <property type="protein sequence ID" value="ORY37191.1"/>
    <property type="molecule type" value="Genomic_DNA"/>
</dbReference>
<dbReference type="OrthoDB" id="10381053at2759"/>
<organism evidence="1 2">
    <name type="scientific">Rhizoclosmatium globosum</name>
    <dbReference type="NCBI Taxonomy" id="329046"/>
    <lineage>
        <taxon>Eukaryota</taxon>
        <taxon>Fungi</taxon>
        <taxon>Fungi incertae sedis</taxon>
        <taxon>Chytridiomycota</taxon>
        <taxon>Chytridiomycota incertae sedis</taxon>
        <taxon>Chytridiomycetes</taxon>
        <taxon>Chytridiales</taxon>
        <taxon>Chytriomycetaceae</taxon>
        <taxon>Rhizoclosmatium</taxon>
    </lineage>
</organism>
<accession>A0A1Y2BR17</accession>
<proteinExistence type="predicted"/>
<gene>
    <name evidence="1" type="ORF">BCR33DRAFT_465429</name>
</gene>
<keyword evidence="2" id="KW-1185">Reference proteome</keyword>
<protein>
    <submittedName>
        <fullName evidence="1">Uncharacterized protein</fullName>
    </submittedName>
</protein>
<dbReference type="Proteomes" id="UP000193642">
    <property type="component" value="Unassembled WGS sequence"/>
</dbReference>
<comment type="caution">
    <text evidence="1">The sequence shown here is derived from an EMBL/GenBank/DDBJ whole genome shotgun (WGS) entry which is preliminary data.</text>
</comment>
<evidence type="ECO:0000313" key="1">
    <source>
        <dbReference type="EMBL" id="ORY37191.1"/>
    </source>
</evidence>
<evidence type="ECO:0000313" key="2">
    <source>
        <dbReference type="Proteomes" id="UP000193642"/>
    </source>
</evidence>
<name>A0A1Y2BR17_9FUNG</name>
<dbReference type="AlphaFoldDB" id="A0A1Y2BR17"/>